<dbReference type="InterPro" id="IPR018114">
    <property type="entry name" value="TRYPSIN_HIS"/>
</dbReference>
<sequence length="131" mass="14430">LCIRIFLETDVILYSSTRIVGGRGANVGEWPWQVSLHFKGLGHMCGASVLSDRWLLTAAHCVQDTTWGINDLASVGCAGHKCPTLKKLQLIQSAATKVLTRTRKERACFSLIGSLLNPELNLKSFSLHKRP</sequence>
<dbReference type="SUPFAM" id="SSF50494">
    <property type="entry name" value="Trypsin-like serine proteases"/>
    <property type="match status" value="1"/>
</dbReference>
<organism evidence="3">
    <name type="scientific">Pundamilia nyererei</name>
    <dbReference type="NCBI Taxonomy" id="303518"/>
    <lineage>
        <taxon>Eukaryota</taxon>
        <taxon>Metazoa</taxon>
        <taxon>Chordata</taxon>
        <taxon>Craniata</taxon>
        <taxon>Vertebrata</taxon>
        <taxon>Euteleostomi</taxon>
        <taxon>Actinopterygii</taxon>
        <taxon>Neopterygii</taxon>
        <taxon>Teleostei</taxon>
        <taxon>Neoteleostei</taxon>
        <taxon>Acanthomorphata</taxon>
        <taxon>Ovalentaria</taxon>
        <taxon>Cichlomorphae</taxon>
        <taxon>Cichliformes</taxon>
        <taxon>Cichlidae</taxon>
        <taxon>African cichlids</taxon>
        <taxon>Pseudocrenilabrinae</taxon>
        <taxon>Haplochromini</taxon>
        <taxon>Pundamilia</taxon>
    </lineage>
</organism>
<dbReference type="InterPro" id="IPR043504">
    <property type="entry name" value="Peptidase_S1_PA_chymotrypsin"/>
</dbReference>
<feature type="domain" description="Peptidase S1" evidence="2">
    <location>
        <begin position="19"/>
        <end position="64"/>
    </location>
</feature>
<dbReference type="PANTHER" id="PTHR24252:SF7">
    <property type="entry name" value="HYALIN"/>
    <property type="match status" value="1"/>
</dbReference>
<dbReference type="GO" id="GO:0006508">
    <property type="term" value="P:proteolysis"/>
    <property type="evidence" value="ECO:0007669"/>
    <property type="project" value="InterPro"/>
</dbReference>
<proteinExistence type="predicted"/>
<dbReference type="GeneTree" id="ENSGT01030000239498"/>
<keyword evidence="1" id="KW-1015">Disulfide bond</keyword>
<dbReference type="InterPro" id="IPR009003">
    <property type="entry name" value="Peptidase_S1_PA"/>
</dbReference>
<dbReference type="GO" id="GO:0004252">
    <property type="term" value="F:serine-type endopeptidase activity"/>
    <property type="evidence" value="ECO:0007669"/>
    <property type="project" value="InterPro"/>
</dbReference>
<dbReference type="PROSITE" id="PS00134">
    <property type="entry name" value="TRYPSIN_HIS"/>
    <property type="match status" value="1"/>
</dbReference>
<protein>
    <recommendedName>
        <fullName evidence="2">Peptidase S1 domain-containing protein</fullName>
    </recommendedName>
</protein>
<reference evidence="3" key="1">
    <citation type="submission" date="2023-09" db="UniProtKB">
        <authorList>
            <consortium name="Ensembl"/>
        </authorList>
    </citation>
    <scope>IDENTIFICATION</scope>
</reference>
<dbReference type="PANTHER" id="PTHR24252">
    <property type="entry name" value="ACROSIN-RELATED"/>
    <property type="match status" value="1"/>
</dbReference>
<dbReference type="PROSITE" id="PS50240">
    <property type="entry name" value="TRYPSIN_DOM"/>
    <property type="match status" value="1"/>
</dbReference>
<dbReference type="InterPro" id="IPR001254">
    <property type="entry name" value="Trypsin_dom"/>
</dbReference>
<dbReference type="Pfam" id="PF00089">
    <property type="entry name" value="Trypsin"/>
    <property type="match status" value="1"/>
</dbReference>
<evidence type="ECO:0000259" key="2">
    <source>
        <dbReference type="PROSITE" id="PS50240"/>
    </source>
</evidence>
<evidence type="ECO:0000256" key="1">
    <source>
        <dbReference type="ARBA" id="ARBA00023157"/>
    </source>
</evidence>
<dbReference type="Gene3D" id="2.40.10.10">
    <property type="entry name" value="Trypsin-like serine proteases"/>
    <property type="match status" value="1"/>
</dbReference>
<dbReference type="AlphaFoldDB" id="A0A3B4HCM5"/>
<dbReference type="Ensembl" id="ENSPNYT00000032457.1">
    <property type="protein sequence ID" value="ENSPNYP00000031698.1"/>
    <property type="gene ID" value="ENSPNYG00000023917.1"/>
</dbReference>
<name>A0A3B4HCM5_9CICH</name>
<dbReference type="STRING" id="303518.ENSPNYP00000031698"/>
<accession>A0A3B4HCM5</accession>
<evidence type="ECO:0000313" key="3">
    <source>
        <dbReference type="Ensembl" id="ENSPNYP00000031698.1"/>
    </source>
</evidence>